<keyword evidence="2" id="KW-1133">Transmembrane helix</keyword>
<dbReference type="Pfam" id="PF04280">
    <property type="entry name" value="Tim44"/>
    <property type="match status" value="1"/>
</dbReference>
<feature type="region of interest" description="Disordered" evidence="1">
    <location>
        <begin position="129"/>
        <end position="172"/>
    </location>
</feature>
<feature type="domain" description="Tim44-like" evidence="3">
    <location>
        <begin position="177"/>
        <end position="307"/>
    </location>
</feature>
<keyword evidence="2" id="KW-0812">Transmembrane</keyword>
<feature type="region of interest" description="Disordered" evidence="1">
    <location>
        <begin position="37"/>
        <end position="75"/>
    </location>
</feature>
<dbReference type="OrthoDB" id="5298777at2"/>
<reference evidence="4 5" key="1">
    <citation type="submission" date="2019-03" db="EMBL/GenBank/DDBJ databases">
        <title>Genomic Encyclopedia of Archaeal and Bacterial Type Strains, Phase II (KMG-II): from individual species to whole genera.</title>
        <authorList>
            <person name="Goeker M."/>
        </authorList>
    </citation>
    <scope>NUCLEOTIDE SEQUENCE [LARGE SCALE GENOMIC DNA]</scope>
    <source>
        <strain evidence="4 5">DSM 27697</strain>
    </source>
</reference>
<dbReference type="AlphaFoldDB" id="A0A4R1H8M9"/>
<feature type="compositionally biased region" description="Low complexity" evidence="1">
    <location>
        <begin position="48"/>
        <end position="69"/>
    </location>
</feature>
<keyword evidence="2" id="KW-0472">Membrane</keyword>
<dbReference type="SMART" id="SM00978">
    <property type="entry name" value="Tim44"/>
    <property type="match status" value="1"/>
</dbReference>
<protein>
    <submittedName>
        <fullName evidence="4">Putative lipid-binding transport protein (Tim44 family)</fullName>
    </submittedName>
</protein>
<feature type="transmembrane region" description="Helical" evidence="2">
    <location>
        <begin position="101"/>
        <end position="119"/>
    </location>
</feature>
<evidence type="ECO:0000313" key="5">
    <source>
        <dbReference type="Proteomes" id="UP000294546"/>
    </source>
</evidence>
<comment type="caution">
    <text evidence="4">The sequence shown here is derived from an EMBL/GenBank/DDBJ whole genome shotgun (WGS) entry which is preliminary data.</text>
</comment>
<evidence type="ECO:0000256" key="2">
    <source>
        <dbReference type="SAM" id="Phobius"/>
    </source>
</evidence>
<dbReference type="RefSeq" id="WP_132286123.1">
    <property type="nucleotide sequence ID" value="NZ_SMFU01000002.1"/>
</dbReference>
<evidence type="ECO:0000259" key="3">
    <source>
        <dbReference type="SMART" id="SM00978"/>
    </source>
</evidence>
<dbReference type="InterPro" id="IPR007379">
    <property type="entry name" value="Tim44-like_dom"/>
</dbReference>
<sequence>MRILTVSLFAFLLSVLMPVDDAHAKRLGGGFSLGKSYSAPKKTSPAPTANKQQDAQQTTNTAQQPGTTQRRPGMGGLMGGLLAGGLLGALFFGGAFEGIQIMDILIVAVIGFVLFKLFAGRRQTAQQQAYAGAGPQPDMGQWRTSSQEEPQVQARQHYQAEPQASQSEPVVDSGFGASLAEPELNLPEWFNKRAFLDQACSHFTGLQKAWDECNWEELKSYTTAELFEELKAQRGRFPDRQTTEVDSVMADLINFIDEKDHVIVSINFYGWLREDEQSGLAEFSEIWHLSRDMSVENADWFIVGIEQPK</sequence>
<keyword evidence="5" id="KW-1185">Reference proteome</keyword>
<dbReference type="EMBL" id="SMFU01000002">
    <property type="protein sequence ID" value="TCK16445.1"/>
    <property type="molecule type" value="Genomic_DNA"/>
</dbReference>
<organism evidence="4 5">
    <name type="scientific">Marinobacterium mangrovicola</name>
    <dbReference type="NCBI Taxonomy" id="1476959"/>
    <lineage>
        <taxon>Bacteria</taxon>
        <taxon>Pseudomonadati</taxon>
        <taxon>Pseudomonadota</taxon>
        <taxon>Gammaproteobacteria</taxon>
        <taxon>Oceanospirillales</taxon>
        <taxon>Oceanospirillaceae</taxon>
        <taxon>Marinobacterium</taxon>
    </lineage>
</organism>
<dbReference type="PANTHER" id="PTHR41542">
    <property type="entry name" value="BLL5807 PROTEIN"/>
    <property type="match status" value="1"/>
</dbReference>
<dbReference type="Proteomes" id="UP000294546">
    <property type="component" value="Unassembled WGS sequence"/>
</dbReference>
<gene>
    <name evidence="4" type="ORF">CLV83_0153</name>
</gene>
<accession>A0A4R1H8M9</accession>
<evidence type="ECO:0000313" key="4">
    <source>
        <dbReference type="EMBL" id="TCK16445.1"/>
    </source>
</evidence>
<dbReference type="SUPFAM" id="SSF54427">
    <property type="entry name" value="NTF2-like"/>
    <property type="match status" value="1"/>
</dbReference>
<evidence type="ECO:0000256" key="1">
    <source>
        <dbReference type="SAM" id="MobiDB-lite"/>
    </source>
</evidence>
<proteinExistence type="predicted"/>
<name>A0A4R1H8M9_9GAMM</name>
<dbReference type="InterPro" id="IPR032710">
    <property type="entry name" value="NTF2-like_dom_sf"/>
</dbReference>
<feature type="compositionally biased region" description="Polar residues" evidence="1">
    <location>
        <begin position="142"/>
        <end position="168"/>
    </location>
</feature>
<feature type="transmembrane region" description="Helical" evidence="2">
    <location>
        <begin position="74"/>
        <end position="94"/>
    </location>
</feature>
<dbReference type="PANTHER" id="PTHR41542:SF1">
    <property type="entry name" value="BLL5807 PROTEIN"/>
    <property type="match status" value="1"/>
</dbReference>